<feature type="domain" description="Phosphoribosyltransferase" evidence="1">
    <location>
        <begin position="19"/>
        <end position="222"/>
    </location>
</feature>
<dbReference type="RefSeq" id="WP_346750554.1">
    <property type="nucleotide sequence ID" value="NZ_JAUJEA010000001.1"/>
</dbReference>
<dbReference type="EC" id="2.4.2.9" evidence="2"/>
<accession>A0ABT8KII3</accession>
<sequence>MEQSKLNTNIFILNHVNSIANHFLAEIRDTGIQDDRLRFRKNLERIGQLLAYELSKTFSFGNKTVNTPLDSCQVDLIEEQPVLVPVLRAGIPFYNGVLSYFDCADSGFIGAYRQEETEDGELEIAMDYIATPSIEDKRLVVIDTMLATGKSLVKSLNGLLKYGSPKHVDVLAVIAAPEGVEYLNKHLSINSSIWLGALDEKLNSKFYIMPGLGDAGDLAFGTKL</sequence>
<dbReference type="InterPro" id="IPR000836">
    <property type="entry name" value="PRTase_dom"/>
</dbReference>
<dbReference type="GO" id="GO:0004845">
    <property type="term" value="F:uracil phosphoribosyltransferase activity"/>
    <property type="evidence" value="ECO:0007669"/>
    <property type="project" value="UniProtKB-EC"/>
</dbReference>
<comment type="caution">
    <text evidence="2">The sequence shown here is derived from an EMBL/GenBank/DDBJ whole genome shotgun (WGS) entry which is preliminary data.</text>
</comment>
<dbReference type="SUPFAM" id="SSF53271">
    <property type="entry name" value="PRTase-like"/>
    <property type="match status" value="1"/>
</dbReference>
<keyword evidence="3" id="KW-1185">Reference proteome</keyword>
<dbReference type="EMBL" id="JAUJEA010000001">
    <property type="protein sequence ID" value="MDN5200531.1"/>
    <property type="molecule type" value="Genomic_DNA"/>
</dbReference>
<dbReference type="InterPro" id="IPR029057">
    <property type="entry name" value="PRTase-like"/>
</dbReference>
<dbReference type="PANTHER" id="PTHR11608">
    <property type="entry name" value="BIFUNCTIONAL PROTEIN PYRR"/>
    <property type="match status" value="1"/>
</dbReference>
<dbReference type="InterPro" id="IPR050137">
    <property type="entry name" value="PyrR_bifunctional"/>
</dbReference>
<evidence type="ECO:0000259" key="1">
    <source>
        <dbReference type="Pfam" id="PF14681"/>
    </source>
</evidence>
<dbReference type="Pfam" id="PF14681">
    <property type="entry name" value="UPRTase"/>
    <property type="match status" value="1"/>
</dbReference>
<organism evidence="2 3">
    <name type="scientific">Splendidivirga corallicola</name>
    <dbReference type="NCBI Taxonomy" id="3051826"/>
    <lineage>
        <taxon>Bacteria</taxon>
        <taxon>Pseudomonadati</taxon>
        <taxon>Bacteroidota</taxon>
        <taxon>Cytophagia</taxon>
        <taxon>Cytophagales</taxon>
        <taxon>Splendidivirgaceae</taxon>
        <taxon>Splendidivirga</taxon>
    </lineage>
</organism>
<dbReference type="CDD" id="cd06223">
    <property type="entry name" value="PRTases_typeI"/>
    <property type="match status" value="1"/>
</dbReference>
<reference evidence="2" key="1">
    <citation type="submission" date="2023-06" db="EMBL/GenBank/DDBJ databases">
        <title>Genomic of Parafulvivirga corallium.</title>
        <authorList>
            <person name="Wang G."/>
        </authorList>
    </citation>
    <scope>NUCLEOTIDE SEQUENCE</scope>
    <source>
        <strain evidence="2">BMA10</strain>
    </source>
</reference>
<gene>
    <name evidence="2" type="primary">upp</name>
    <name evidence="2" type="ORF">QQ008_04140</name>
</gene>
<keyword evidence="2" id="KW-0808">Transferase</keyword>
<name>A0ABT8KII3_9BACT</name>
<protein>
    <submittedName>
        <fullName evidence="2">Uracil phosphoribosyltransferase</fullName>
        <ecNumber evidence="2">2.4.2.9</ecNumber>
    </submittedName>
</protein>
<dbReference type="Gene3D" id="3.40.50.2020">
    <property type="match status" value="1"/>
</dbReference>
<dbReference type="Proteomes" id="UP001172082">
    <property type="component" value="Unassembled WGS sequence"/>
</dbReference>
<dbReference type="PANTHER" id="PTHR11608:SF0">
    <property type="entry name" value="BIFUNCTIONAL PROTEIN PYRR"/>
    <property type="match status" value="1"/>
</dbReference>
<evidence type="ECO:0000313" key="3">
    <source>
        <dbReference type="Proteomes" id="UP001172082"/>
    </source>
</evidence>
<evidence type="ECO:0000313" key="2">
    <source>
        <dbReference type="EMBL" id="MDN5200531.1"/>
    </source>
</evidence>
<keyword evidence="2" id="KW-0328">Glycosyltransferase</keyword>
<dbReference type="NCBIfam" id="NF001097">
    <property type="entry name" value="PRK00129.1"/>
    <property type="match status" value="1"/>
</dbReference>
<proteinExistence type="predicted"/>